<sequence>MSDQNNQAGTASMSDDMLLSRLFELVTAGELDSNELAQLDATISQRLQQNYENGQQPVVKLVRAA</sequence>
<proteinExistence type="predicted"/>
<gene>
    <name evidence="1" type="ORF">M2650_02130</name>
</gene>
<dbReference type="Proteomes" id="UP001431217">
    <property type="component" value="Unassembled WGS sequence"/>
</dbReference>
<keyword evidence="2" id="KW-1185">Reference proteome</keyword>
<organism evidence="1 2">
    <name type="scientific">Luteimonas galliterrae</name>
    <dbReference type="NCBI Taxonomy" id="2940486"/>
    <lineage>
        <taxon>Bacteria</taxon>
        <taxon>Pseudomonadati</taxon>
        <taxon>Pseudomonadota</taxon>
        <taxon>Gammaproteobacteria</taxon>
        <taxon>Lysobacterales</taxon>
        <taxon>Lysobacteraceae</taxon>
        <taxon>Luteimonas</taxon>
    </lineage>
</organism>
<evidence type="ECO:0000313" key="2">
    <source>
        <dbReference type="Proteomes" id="UP001431217"/>
    </source>
</evidence>
<comment type="caution">
    <text evidence="1">The sequence shown here is derived from an EMBL/GenBank/DDBJ whole genome shotgun (WGS) entry which is preliminary data.</text>
</comment>
<name>A0ABT0MEZ1_9GAMM</name>
<evidence type="ECO:0000313" key="1">
    <source>
        <dbReference type="EMBL" id="MCL1633447.1"/>
    </source>
</evidence>
<dbReference type="RefSeq" id="WP_249470577.1">
    <property type="nucleotide sequence ID" value="NZ_JAMBEP010000001.1"/>
</dbReference>
<reference evidence="1 2" key="1">
    <citation type="submission" date="2022-05" db="EMBL/GenBank/DDBJ databases">
        <title>Luteimonas sp. SX5, whole genome shotgun sequencing project.</title>
        <authorList>
            <person name="Zhao G."/>
            <person name="Shen L."/>
        </authorList>
    </citation>
    <scope>NUCLEOTIDE SEQUENCE [LARGE SCALE GENOMIC DNA]</scope>
    <source>
        <strain evidence="1 2">SX5</strain>
    </source>
</reference>
<protein>
    <submittedName>
        <fullName evidence="1">Uncharacterized protein</fullName>
    </submittedName>
</protein>
<accession>A0ABT0MEZ1</accession>
<dbReference type="EMBL" id="JAMBEP010000001">
    <property type="protein sequence ID" value="MCL1633447.1"/>
    <property type="molecule type" value="Genomic_DNA"/>
</dbReference>